<evidence type="ECO:0000313" key="1">
    <source>
        <dbReference type="EMBL" id="MDF0593733.1"/>
    </source>
</evidence>
<reference evidence="1 2" key="1">
    <citation type="submission" date="2023-03" db="EMBL/GenBank/DDBJ databases">
        <title>Whole genome sequencing of Methanotrichaceae archaeon M04Ac.</title>
        <authorList>
            <person name="Khomyakova M.A."/>
            <person name="Merkel A.Y."/>
            <person name="Slobodkin A.I."/>
        </authorList>
    </citation>
    <scope>NUCLEOTIDE SEQUENCE [LARGE SCALE GENOMIC DNA]</scope>
    <source>
        <strain evidence="1 2">M04Ac</strain>
    </source>
</reference>
<accession>A0ABT5XG83</accession>
<keyword evidence="2" id="KW-1185">Reference proteome</keyword>
<protein>
    <submittedName>
        <fullName evidence="1">Uncharacterized protein</fullName>
    </submittedName>
</protein>
<dbReference type="EMBL" id="JARFPL010000028">
    <property type="protein sequence ID" value="MDF0593733.1"/>
    <property type="molecule type" value="Genomic_DNA"/>
</dbReference>
<organism evidence="1 2">
    <name type="scientific">Candidatus Methanocrinis alkalitolerans</name>
    <dbReference type="NCBI Taxonomy" id="3033395"/>
    <lineage>
        <taxon>Archaea</taxon>
        <taxon>Methanobacteriati</taxon>
        <taxon>Methanobacteriota</taxon>
        <taxon>Stenosarchaea group</taxon>
        <taxon>Methanomicrobia</taxon>
        <taxon>Methanotrichales</taxon>
        <taxon>Methanotrichaceae</taxon>
        <taxon>Methanocrinis</taxon>
    </lineage>
</organism>
<dbReference type="Proteomes" id="UP001215956">
    <property type="component" value="Unassembled WGS sequence"/>
</dbReference>
<name>A0ABT5XG83_9EURY</name>
<comment type="caution">
    <text evidence="1">The sequence shown here is derived from an EMBL/GenBank/DDBJ whole genome shotgun (WGS) entry which is preliminary data.</text>
</comment>
<gene>
    <name evidence="1" type="ORF">P0O24_09065</name>
</gene>
<proteinExistence type="predicted"/>
<evidence type="ECO:0000313" key="2">
    <source>
        <dbReference type="Proteomes" id="UP001215956"/>
    </source>
</evidence>
<sequence length="296" mass="32299">MRTELVILLLAGLISSASAASYTFGVDNVTDGSSFWISRQSANMSFDLSGSVEGDILPIAVTPAGRVLSPFISGFADLAANDVRLRERTAALQGTYSSEGVVSLRSEAEADVNRTYFKPAGSDLWTITLEENWPVTLNATKTLDYIGKGINDRDCAGNNGDSVGASFLYNRELSRERNVALRLDRLNATVVATNDTIVRADVFPTRSTLYDITSHSTGIADLRYRQTDSRGDLINLGEERYTGTYDITRKVEMVLIYTNETNNTDWLSCCVSGCDVIDPCMLASWGEAGVFDCVCR</sequence>
<dbReference type="RefSeq" id="WP_316969434.1">
    <property type="nucleotide sequence ID" value="NZ_JARFPL010000028.1"/>
</dbReference>